<dbReference type="GO" id="GO:0005230">
    <property type="term" value="F:extracellular ligand-gated monoatomic ion channel activity"/>
    <property type="evidence" value="ECO:0007669"/>
    <property type="project" value="InterPro"/>
</dbReference>
<feature type="domain" description="Neurotransmitter-gated ion-channel ligand-binding" evidence="7">
    <location>
        <begin position="29"/>
        <end position="230"/>
    </location>
</feature>
<evidence type="ECO:0000256" key="2">
    <source>
        <dbReference type="ARBA" id="ARBA00022692"/>
    </source>
</evidence>
<evidence type="ECO:0000256" key="4">
    <source>
        <dbReference type="ARBA" id="ARBA00023136"/>
    </source>
</evidence>
<dbReference type="CDD" id="cd18989">
    <property type="entry name" value="LGIC_ECD_cation"/>
    <property type="match status" value="1"/>
</dbReference>
<dbReference type="RefSeq" id="XP_022336240.1">
    <property type="nucleotide sequence ID" value="XM_022480532.1"/>
</dbReference>
<dbReference type="InterPro" id="IPR006201">
    <property type="entry name" value="Neur_channel"/>
</dbReference>
<feature type="transmembrane region" description="Helical" evidence="5">
    <location>
        <begin position="262"/>
        <end position="279"/>
    </location>
</feature>
<keyword evidence="2 5" id="KW-0812">Transmembrane</keyword>
<gene>
    <name evidence="10" type="primary">LOC111132708</name>
</gene>
<evidence type="ECO:0000256" key="6">
    <source>
        <dbReference type="SAM" id="SignalP"/>
    </source>
</evidence>
<feature type="transmembrane region" description="Helical" evidence="5">
    <location>
        <begin position="232"/>
        <end position="255"/>
    </location>
</feature>
<dbReference type="AlphaFoldDB" id="A0A8B8E7Y0"/>
<dbReference type="Gene3D" id="2.70.170.10">
    <property type="entry name" value="Neurotransmitter-gated ion-channel ligand-binding domain"/>
    <property type="match status" value="1"/>
</dbReference>
<dbReference type="GO" id="GO:0004888">
    <property type="term" value="F:transmembrane signaling receptor activity"/>
    <property type="evidence" value="ECO:0007669"/>
    <property type="project" value="InterPro"/>
</dbReference>
<dbReference type="Gene3D" id="1.20.58.390">
    <property type="entry name" value="Neurotransmitter-gated ion-channel transmembrane domain"/>
    <property type="match status" value="1"/>
</dbReference>
<feature type="chain" id="PRO_5034732506" evidence="6">
    <location>
        <begin position="22"/>
        <end position="407"/>
    </location>
</feature>
<dbReference type="InterPro" id="IPR036719">
    <property type="entry name" value="Neuro-gated_channel_TM_sf"/>
</dbReference>
<dbReference type="InterPro" id="IPR006029">
    <property type="entry name" value="Neurotrans-gated_channel_TM"/>
</dbReference>
<dbReference type="SUPFAM" id="SSF63712">
    <property type="entry name" value="Nicotinic receptor ligand binding domain-like"/>
    <property type="match status" value="1"/>
</dbReference>
<keyword evidence="3 5" id="KW-1133">Transmembrane helix</keyword>
<dbReference type="PANTHER" id="PTHR18945">
    <property type="entry name" value="NEUROTRANSMITTER GATED ION CHANNEL"/>
    <property type="match status" value="1"/>
</dbReference>
<dbReference type="Proteomes" id="UP000694844">
    <property type="component" value="Chromosome 5"/>
</dbReference>
<dbReference type="InterPro" id="IPR036734">
    <property type="entry name" value="Neur_chan_lig-bd_sf"/>
</dbReference>
<evidence type="ECO:0000259" key="8">
    <source>
        <dbReference type="Pfam" id="PF02932"/>
    </source>
</evidence>
<dbReference type="Pfam" id="PF02931">
    <property type="entry name" value="Neur_chan_LBD"/>
    <property type="match status" value="1"/>
</dbReference>
<dbReference type="KEGG" id="cvn:111132708"/>
<evidence type="ECO:0000313" key="10">
    <source>
        <dbReference type="RefSeq" id="XP_022336240.1"/>
    </source>
</evidence>
<evidence type="ECO:0000256" key="5">
    <source>
        <dbReference type="SAM" id="Phobius"/>
    </source>
</evidence>
<evidence type="ECO:0000259" key="7">
    <source>
        <dbReference type="Pfam" id="PF02931"/>
    </source>
</evidence>
<name>A0A8B8E7Y0_CRAVI</name>
<dbReference type="InterPro" id="IPR006202">
    <property type="entry name" value="Neur_chan_lig-bd"/>
</dbReference>
<feature type="domain" description="Neurotransmitter-gated ion-channel transmembrane" evidence="8">
    <location>
        <begin position="237"/>
        <end position="342"/>
    </location>
</feature>
<dbReference type="FunFam" id="2.70.170.10:FF:000028">
    <property type="entry name" value="AcetylCholine Receptor"/>
    <property type="match status" value="1"/>
</dbReference>
<comment type="subcellular location">
    <subcellularLocation>
        <location evidence="1">Membrane</location>
        <topology evidence="1">Multi-pass membrane protein</topology>
    </subcellularLocation>
</comment>
<protein>
    <submittedName>
        <fullName evidence="10">Neuronal acetylcholine receptor subunit alpha-6-like</fullName>
    </submittedName>
</protein>
<dbReference type="InterPro" id="IPR038050">
    <property type="entry name" value="Neuro_actylchol_rec"/>
</dbReference>
<evidence type="ECO:0000313" key="9">
    <source>
        <dbReference type="Proteomes" id="UP000694844"/>
    </source>
</evidence>
<keyword evidence="4 5" id="KW-0472">Membrane</keyword>
<evidence type="ECO:0000256" key="3">
    <source>
        <dbReference type="ARBA" id="ARBA00022989"/>
    </source>
</evidence>
<sequence>MILLMKLVFLCCCSKRELVSAFTLQDEANLQASLLAGYNKDLKPGWDRDVPLQINIRFALFSIKEFNFNTGKLSMTGLFFINWTDERLAWNPTNYNHTKKTTIPQNKVWLPEIINVNPYDDLTGLRQDHLTISLQYNGVCRWFTIQSFEVVCDADVTKYPFDTQTCELHFHIWGYYSHEIDLVISSSEIDLSLYVENSIWEIRGATLISPSLKYSKTKEIVVKLEMKRRTPYYVVSLIIPIIAVSFLMAFVFILPHDSGERVGFSTTVLLSIIVYLTIIQDLLPESSEPNISALGYVLVTYVVNGSFVVVEVIITSRFHRNSSENPVPRYLRCIVTSLRRMRRKNVSVKPIGTCSKTNKTDNDENGGDENSDVQWGEVLTLFDTLCFAFTLFVFFMSALIYLCVVIT</sequence>
<feature type="transmembrane region" description="Helical" evidence="5">
    <location>
        <begin position="291"/>
        <end position="314"/>
    </location>
</feature>
<dbReference type="PRINTS" id="PR00252">
    <property type="entry name" value="NRIONCHANNEL"/>
</dbReference>
<dbReference type="Pfam" id="PF02932">
    <property type="entry name" value="Neur_chan_memb"/>
    <property type="match status" value="1"/>
</dbReference>
<accession>A0A8B8E7Y0</accession>
<proteinExistence type="predicted"/>
<dbReference type="GO" id="GO:0016020">
    <property type="term" value="C:membrane"/>
    <property type="evidence" value="ECO:0007669"/>
    <property type="project" value="UniProtKB-SubCell"/>
</dbReference>
<dbReference type="GeneID" id="111132708"/>
<organism evidence="9 10">
    <name type="scientific">Crassostrea virginica</name>
    <name type="common">Eastern oyster</name>
    <dbReference type="NCBI Taxonomy" id="6565"/>
    <lineage>
        <taxon>Eukaryota</taxon>
        <taxon>Metazoa</taxon>
        <taxon>Spiralia</taxon>
        <taxon>Lophotrochozoa</taxon>
        <taxon>Mollusca</taxon>
        <taxon>Bivalvia</taxon>
        <taxon>Autobranchia</taxon>
        <taxon>Pteriomorphia</taxon>
        <taxon>Ostreida</taxon>
        <taxon>Ostreoidea</taxon>
        <taxon>Ostreidae</taxon>
        <taxon>Crassostrea</taxon>
    </lineage>
</organism>
<evidence type="ECO:0000256" key="1">
    <source>
        <dbReference type="ARBA" id="ARBA00004141"/>
    </source>
</evidence>
<keyword evidence="6" id="KW-0732">Signal</keyword>
<dbReference type="CDD" id="cd19051">
    <property type="entry name" value="LGIC_TM_cation"/>
    <property type="match status" value="1"/>
</dbReference>
<dbReference type="OrthoDB" id="6123091at2759"/>
<reference evidence="10" key="1">
    <citation type="submission" date="2025-08" db="UniProtKB">
        <authorList>
            <consortium name="RefSeq"/>
        </authorList>
    </citation>
    <scope>IDENTIFICATION</scope>
    <source>
        <tissue evidence="10">Whole sample</tissue>
    </source>
</reference>
<keyword evidence="9" id="KW-1185">Reference proteome</keyword>
<feature type="signal peptide" evidence="6">
    <location>
        <begin position="1"/>
        <end position="21"/>
    </location>
</feature>
<feature type="transmembrane region" description="Helical" evidence="5">
    <location>
        <begin position="378"/>
        <end position="402"/>
    </location>
</feature>
<dbReference type="SUPFAM" id="SSF90112">
    <property type="entry name" value="Neurotransmitter-gated ion-channel transmembrane pore"/>
    <property type="match status" value="1"/>
</dbReference>